<dbReference type="STRING" id="199441.BkAM31D_25095"/>
<dbReference type="Proteomes" id="UP000193006">
    <property type="component" value="Chromosome"/>
</dbReference>
<evidence type="ECO:0000313" key="1">
    <source>
        <dbReference type="EMBL" id="ARK32878.1"/>
    </source>
</evidence>
<dbReference type="InterPro" id="IPR029063">
    <property type="entry name" value="SAM-dependent_MTases_sf"/>
</dbReference>
<proteinExistence type="predicted"/>
<reference evidence="1 2" key="1">
    <citation type="submission" date="2017-04" db="EMBL/GenBank/DDBJ databases">
        <title>Bacillus krulwichiae AM31D Genome sequencing and assembly.</title>
        <authorList>
            <person name="Krulwich T.A."/>
            <person name="Anastor L."/>
            <person name="Ehrlich R."/>
            <person name="Ehrlich G.D."/>
            <person name="Janto B."/>
        </authorList>
    </citation>
    <scope>NUCLEOTIDE SEQUENCE [LARGE SCALE GENOMIC DNA]</scope>
    <source>
        <strain evidence="1 2">AM31D</strain>
    </source>
</reference>
<evidence type="ECO:0000313" key="2">
    <source>
        <dbReference type="Proteomes" id="UP000193006"/>
    </source>
</evidence>
<dbReference type="SUPFAM" id="SSF53335">
    <property type="entry name" value="S-adenosyl-L-methionine-dependent methyltransferases"/>
    <property type="match status" value="1"/>
</dbReference>
<gene>
    <name evidence="1" type="ORF">BkAM31D_25095</name>
</gene>
<evidence type="ECO:0008006" key="3">
    <source>
        <dbReference type="Google" id="ProtNLM"/>
    </source>
</evidence>
<dbReference type="AlphaFoldDB" id="A0A1X9MHF6"/>
<accession>A0A1X9MHF6</accession>
<organism evidence="1 2">
    <name type="scientific">Halalkalibacter krulwichiae</name>
    <dbReference type="NCBI Taxonomy" id="199441"/>
    <lineage>
        <taxon>Bacteria</taxon>
        <taxon>Bacillati</taxon>
        <taxon>Bacillota</taxon>
        <taxon>Bacilli</taxon>
        <taxon>Bacillales</taxon>
        <taxon>Bacillaceae</taxon>
        <taxon>Halalkalibacter</taxon>
    </lineage>
</organism>
<dbReference type="KEGG" id="bkw:BkAM31D_25095"/>
<dbReference type="CDD" id="cd02440">
    <property type="entry name" value="AdoMet_MTases"/>
    <property type="match status" value="1"/>
</dbReference>
<dbReference type="Pfam" id="PF13489">
    <property type="entry name" value="Methyltransf_23"/>
    <property type="match status" value="1"/>
</dbReference>
<keyword evidence="2" id="KW-1185">Reference proteome</keyword>
<sequence>MMKDNFEEYHDPQLYDKENQQYIPELPFLLKWAARVKGTIIDLACGTGRLTIPMAENGYSLIGVDIHNGNIVNIYTISHFDTLNQVQHYTTIRKYKSSRGELVNEKRTTIKLRYVFPKEMERLLLLHGFKIIDVYRDWNGAPVTNDSYDMIYVCEKVRG</sequence>
<dbReference type="EMBL" id="CP020814">
    <property type="protein sequence ID" value="ARK32878.1"/>
    <property type="molecule type" value="Genomic_DNA"/>
</dbReference>
<name>A0A1X9MHF6_9BACI</name>
<dbReference type="Gene3D" id="3.40.50.150">
    <property type="entry name" value="Vaccinia Virus protein VP39"/>
    <property type="match status" value="1"/>
</dbReference>
<protein>
    <recommendedName>
        <fullName evidence="3">Methyltransferase domain-containing protein</fullName>
    </recommendedName>
</protein>
<dbReference type="RefSeq" id="WP_066155218.1">
    <property type="nucleotide sequence ID" value="NZ_CP020814.1"/>
</dbReference>